<comment type="caution">
    <text evidence="2">The sequence shown here is derived from an EMBL/GenBank/DDBJ whole genome shotgun (WGS) entry which is preliminary data.</text>
</comment>
<evidence type="ECO:0000313" key="2">
    <source>
        <dbReference type="EMBL" id="KAI9554835.1"/>
    </source>
</evidence>
<protein>
    <submittedName>
        <fullName evidence="2">Uncharacterized protein</fullName>
    </submittedName>
</protein>
<dbReference type="Proteomes" id="UP000820818">
    <property type="component" value="Linkage Group LG8"/>
</dbReference>
<accession>A0AAD5PTP8</accession>
<gene>
    <name evidence="2" type="ORF">GHT06_020112</name>
</gene>
<evidence type="ECO:0000313" key="3">
    <source>
        <dbReference type="Proteomes" id="UP000820818"/>
    </source>
</evidence>
<name>A0AAD5PTP8_9CRUS</name>
<feature type="compositionally biased region" description="Basic and acidic residues" evidence="1">
    <location>
        <begin position="121"/>
        <end position="133"/>
    </location>
</feature>
<keyword evidence="3" id="KW-1185">Reference proteome</keyword>
<organism evidence="2 3">
    <name type="scientific">Daphnia sinensis</name>
    <dbReference type="NCBI Taxonomy" id="1820382"/>
    <lineage>
        <taxon>Eukaryota</taxon>
        <taxon>Metazoa</taxon>
        <taxon>Ecdysozoa</taxon>
        <taxon>Arthropoda</taxon>
        <taxon>Crustacea</taxon>
        <taxon>Branchiopoda</taxon>
        <taxon>Diplostraca</taxon>
        <taxon>Cladocera</taxon>
        <taxon>Anomopoda</taxon>
        <taxon>Daphniidae</taxon>
        <taxon>Daphnia</taxon>
        <taxon>Daphnia similis group</taxon>
    </lineage>
</organism>
<sequence length="182" mass="20774">MSYEESITGLPTVRPSLPVSIDLIRLRRITPEGWRSELEATRKRVQQALLAVPKPKRPEVNNMAKTKAPVHLQTPAMRAVLATRTKLADLHRRMFGGRVLKPATIPAPKSDLMRPRPSQEMPKDLTAKRKREEEAPEGPNIKKRFKGTNSKEFIRLPPVLSLKEINELEAKKKRARKVLRVK</sequence>
<reference evidence="2 3" key="1">
    <citation type="submission" date="2022-05" db="EMBL/GenBank/DDBJ databases">
        <title>A multi-omics perspective on studying reproductive biology in Daphnia sinensis.</title>
        <authorList>
            <person name="Jia J."/>
        </authorList>
    </citation>
    <scope>NUCLEOTIDE SEQUENCE [LARGE SCALE GENOMIC DNA]</scope>
    <source>
        <strain evidence="2 3">WSL</strain>
    </source>
</reference>
<evidence type="ECO:0000256" key="1">
    <source>
        <dbReference type="SAM" id="MobiDB-lite"/>
    </source>
</evidence>
<proteinExistence type="predicted"/>
<dbReference type="EMBL" id="WJBH02000008">
    <property type="protein sequence ID" value="KAI9554835.1"/>
    <property type="molecule type" value="Genomic_DNA"/>
</dbReference>
<feature type="region of interest" description="Disordered" evidence="1">
    <location>
        <begin position="102"/>
        <end position="146"/>
    </location>
</feature>
<dbReference type="AlphaFoldDB" id="A0AAD5PTP8"/>